<dbReference type="GO" id="GO:0006355">
    <property type="term" value="P:regulation of DNA-templated transcription"/>
    <property type="evidence" value="ECO:0007669"/>
    <property type="project" value="InterPro"/>
</dbReference>
<evidence type="ECO:0000256" key="1">
    <source>
        <dbReference type="ARBA" id="ARBA00022741"/>
    </source>
</evidence>
<dbReference type="InterPro" id="IPR009715">
    <property type="entry name" value="RtcR"/>
</dbReference>
<sequence>MKNQVNHILLTFNGFQDPYNKNGKIGPILSILENWDSNWQKIIIFYTPDMKAKADETCALIREKSPETIAQPVQLSLEDPTDYESILRELRQHYVKLREDAAQYYIAAASGSSQMHACWLMLTASGEINARILHIKEERFRKQGESLIREINPRTSELPKVRSLVTMEALPEISAKDIENARKESGLIGSHPEFLKAVDLAVRAAQTDIPILLSGKTGTGKELFAEFIQKVSKRRDKQFIIVNCAAISESLIESELFGHKKGAFTGADKDKKGKLEIADSGTVFLDEIGEISPNIQAKMLRFIQEGEIQKVGEEGNSKKVDVRIIAATNKNLKQAVSQGSFREDLLYRLTFPIFLPSLNDRRSDIPLLVDYFLEKFNKDHNKNKSFAQDTLIVLQDFKWKGNVRELSGIVERTVISSRSQIIQPHDLNLGLSVPGTSSPSPALPDIYEGFKLEDYIKDIRRQFYEKAYEKSSRNKSAGARLLGVTSQCFGKQLKEYKII</sequence>
<dbReference type="Proteomes" id="UP000663720">
    <property type="component" value="Chromosome"/>
</dbReference>
<dbReference type="FunFam" id="3.40.50.300:FF:000006">
    <property type="entry name" value="DNA-binding transcriptional regulator NtrC"/>
    <property type="match status" value="1"/>
</dbReference>
<dbReference type="InterPro" id="IPR058031">
    <property type="entry name" value="AAA_lid_NorR"/>
</dbReference>
<reference evidence="4" key="1">
    <citation type="journal article" date="2021" name="Microb. Physiol.">
        <title>Proteogenomic Insights into the Physiology of Marine, Sulfate-Reducing, Filamentous Desulfonema limicola and Desulfonema magnum.</title>
        <authorList>
            <person name="Schnaars V."/>
            <person name="Wohlbrand L."/>
            <person name="Scheve S."/>
            <person name="Hinrichs C."/>
            <person name="Reinhardt R."/>
            <person name="Rabus R."/>
        </authorList>
    </citation>
    <scope>NUCLEOTIDE SEQUENCE</scope>
    <source>
        <strain evidence="4">5ac10</strain>
    </source>
</reference>
<dbReference type="RefSeq" id="WP_207687762.1">
    <property type="nucleotide sequence ID" value="NZ_CP061799.1"/>
</dbReference>
<dbReference type="CDD" id="cd00009">
    <property type="entry name" value="AAA"/>
    <property type="match status" value="1"/>
</dbReference>
<dbReference type="AlphaFoldDB" id="A0A975BAI6"/>
<dbReference type="SUPFAM" id="SSF52540">
    <property type="entry name" value="P-loop containing nucleoside triphosphate hydrolases"/>
    <property type="match status" value="1"/>
</dbReference>
<keyword evidence="2" id="KW-0067">ATP-binding</keyword>
<protein>
    <submittedName>
        <fullName evidence="4">Sigma-54 interaction domain-containing protein</fullName>
    </submittedName>
</protein>
<dbReference type="Gene3D" id="1.10.8.60">
    <property type="match status" value="1"/>
</dbReference>
<dbReference type="EMBL" id="CP061799">
    <property type="protein sequence ID" value="QTA81760.1"/>
    <property type="molecule type" value="Genomic_DNA"/>
</dbReference>
<proteinExistence type="predicted"/>
<dbReference type="KEGG" id="dli:dnl_41090"/>
<gene>
    <name evidence="4" type="ORF">dnl_41090</name>
</gene>
<evidence type="ECO:0000313" key="5">
    <source>
        <dbReference type="Proteomes" id="UP000663720"/>
    </source>
</evidence>
<dbReference type="SMART" id="SM00382">
    <property type="entry name" value="AAA"/>
    <property type="match status" value="1"/>
</dbReference>
<evidence type="ECO:0000256" key="2">
    <source>
        <dbReference type="ARBA" id="ARBA00022840"/>
    </source>
</evidence>
<dbReference type="Pfam" id="PF06956">
    <property type="entry name" value="RtcR"/>
    <property type="match status" value="1"/>
</dbReference>
<dbReference type="PANTHER" id="PTHR32071">
    <property type="entry name" value="TRANSCRIPTIONAL REGULATORY PROTEIN"/>
    <property type="match status" value="1"/>
</dbReference>
<dbReference type="InterPro" id="IPR027417">
    <property type="entry name" value="P-loop_NTPase"/>
</dbReference>
<evidence type="ECO:0000313" key="4">
    <source>
        <dbReference type="EMBL" id="QTA81760.1"/>
    </source>
</evidence>
<dbReference type="InterPro" id="IPR003593">
    <property type="entry name" value="AAA+_ATPase"/>
</dbReference>
<dbReference type="Pfam" id="PF00158">
    <property type="entry name" value="Sigma54_activat"/>
    <property type="match status" value="1"/>
</dbReference>
<dbReference type="InterPro" id="IPR002078">
    <property type="entry name" value="Sigma_54_int"/>
</dbReference>
<evidence type="ECO:0000259" key="3">
    <source>
        <dbReference type="PROSITE" id="PS50045"/>
    </source>
</evidence>
<feature type="domain" description="Sigma-54 factor interaction" evidence="3">
    <location>
        <begin position="187"/>
        <end position="415"/>
    </location>
</feature>
<keyword evidence="1" id="KW-0547">Nucleotide-binding</keyword>
<keyword evidence="5" id="KW-1185">Reference proteome</keyword>
<dbReference type="Pfam" id="PF25601">
    <property type="entry name" value="AAA_lid_14"/>
    <property type="match status" value="1"/>
</dbReference>
<accession>A0A975BAI6</accession>
<name>A0A975BAI6_9BACT</name>
<dbReference type="Gene3D" id="3.40.50.300">
    <property type="entry name" value="P-loop containing nucleotide triphosphate hydrolases"/>
    <property type="match status" value="1"/>
</dbReference>
<dbReference type="PANTHER" id="PTHR32071:SF121">
    <property type="entry name" value="SIGMA L-DEPENDENT TRANSCRIPTIONAL REGULATOR YQIR-RELATED"/>
    <property type="match status" value="1"/>
</dbReference>
<organism evidence="4 5">
    <name type="scientific">Desulfonema limicola</name>
    <dbReference type="NCBI Taxonomy" id="45656"/>
    <lineage>
        <taxon>Bacteria</taxon>
        <taxon>Pseudomonadati</taxon>
        <taxon>Thermodesulfobacteriota</taxon>
        <taxon>Desulfobacteria</taxon>
        <taxon>Desulfobacterales</taxon>
        <taxon>Desulfococcaceae</taxon>
        <taxon>Desulfonema</taxon>
    </lineage>
</organism>
<dbReference type="GO" id="GO:0005524">
    <property type="term" value="F:ATP binding"/>
    <property type="evidence" value="ECO:0007669"/>
    <property type="project" value="UniProtKB-KW"/>
</dbReference>
<dbReference type="PROSITE" id="PS50045">
    <property type="entry name" value="SIGMA54_INTERACT_4"/>
    <property type="match status" value="1"/>
</dbReference>